<comment type="similarity">
    <text evidence="9">Belongs to the SecD/SecF family. SecD subfamily.</text>
</comment>
<dbReference type="Gene3D" id="1.20.1640.10">
    <property type="entry name" value="Multidrug efflux transporter AcrB transmembrane domain"/>
    <property type="match status" value="1"/>
</dbReference>
<accession>A0A084T1T4</accession>
<feature type="transmembrane region" description="Helical" evidence="9">
    <location>
        <begin position="7"/>
        <end position="28"/>
    </location>
</feature>
<evidence type="ECO:0000313" key="13">
    <source>
        <dbReference type="EMBL" id="KFA94669.1"/>
    </source>
</evidence>
<dbReference type="HAMAP" id="MF_01463_B">
    <property type="entry name" value="SecD_B"/>
    <property type="match status" value="1"/>
</dbReference>
<evidence type="ECO:0000256" key="2">
    <source>
        <dbReference type="ARBA" id="ARBA00022448"/>
    </source>
</evidence>
<dbReference type="NCBIfam" id="TIGR01129">
    <property type="entry name" value="secD"/>
    <property type="match status" value="1"/>
</dbReference>
<dbReference type="RefSeq" id="WP_043388834.1">
    <property type="nucleotide sequence ID" value="NZ_JPMI01000005.1"/>
</dbReference>
<feature type="domain" description="Protein export membrane protein SecD/SecF C-terminal" evidence="10">
    <location>
        <begin position="411"/>
        <end position="579"/>
    </location>
</feature>
<evidence type="ECO:0000313" key="14">
    <source>
        <dbReference type="Proteomes" id="UP000028547"/>
    </source>
</evidence>
<dbReference type="InterPro" id="IPR005791">
    <property type="entry name" value="SecD"/>
</dbReference>
<dbReference type="Pfam" id="PF07549">
    <property type="entry name" value="Sec_GG"/>
    <property type="match status" value="1"/>
</dbReference>
<gene>
    <name evidence="9" type="primary">secD</name>
    <name evidence="13" type="ORF">Q664_01140</name>
</gene>
<proteinExistence type="inferred from homology"/>
<organism evidence="13 14">
    <name type="scientific">Archangium violaceum Cb vi76</name>
    <dbReference type="NCBI Taxonomy" id="1406225"/>
    <lineage>
        <taxon>Bacteria</taxon>
        <taxon>Pseudomonadati</taxon>
        <taxon>Myxococcota</taxon>
        <taxon>Myxococcia</taxon>
        <taxon>Myxococcales</taxon>
        <taxon>Cystobacterineae</taxon>
        <taxon>Archangiaceae</taxon>
        <taxon>Archangium</taxon>
    </lineage>
</organism>
<dbReference type="AlphaFoldDB" id="A0A084T1T4"/>
<dbReference type="InterPro" id="IPR054384">
    <property type="entry name" value="SecDF_P1_head"/>
</dbReference>
<evidence type="ECO:0000256" key="5">
    <source>
        <dbReference type="ARBA" id="ARBA00022927"/>
    </source>
</evidence>
<dbReference type="Gene3D" id="3.30.70.3220">
    <property type="match status" value="1"/>
</dbReference>
<dbReference type="Pfam" id="PF02355">
    <property type="entry name" value="SecD_SecF_C"/>
    <property type="match status" value="1"/>
</dbReference>
<evidence type="ECO:0000256" key="1">
    <source>
        <dbReference type="ARBA" id="ARBA00004651"/>
    </source>
</evidence>
<dbReference type="FunFam" id="1.20.1640.10:FF:000004">
    <property type="entry name" value="Protein translocase subunit SecD"/>
    <property type="match status" value="1"/>
</dbReference>
<comment type="subcellular location">
    <subcellularLocation>
        <location evidence="1 9">Cell membrane</location>
        <topology evidence="1 9">Multi-pass membrane protein</topology>
    </subcellularLocation>
</comment>
<evidence type="ECO:0000256" key="3">
    <source>
        <dbReference type="ARBA" id="ARBA00022475"/>
    </source>
</evidence>
<dbReference type="InterPro" id="IPR048634">
    <property type="entry name" value="SecD_SecF_C"/>
</dbReference>
<dbReference type="Gene3D" id="3.30.1360.200">
    <property type="match status" value="1"/>
</dbReference>
<evidence type="ECO:0000259" key="11">
    <source>
        <dbReference type="Pfam" id="PF21760"/>
    </source>
</evidence>
<sequence length="590" mass="64564">MDRGWYWRLGLVIGVTLLTVWLLVPSYYSLFVLDRADRNNLALLEERMPKWAPPAKYRINLGLDLQGGIHMVMRVDTKTALQKRTERRGDQIARYINTDKQIGQVTVNTDPEALRLSLTAADPNTMDAIEKEVLATFTDFVKVSRDGATLVLAPDEGQVNRFREESVDQAMLVIRRRIDKWGVAEVDVRKLGTDAIQISLPGRSDPEQAKELVGTTAQLEFRMVDDSTDFFRQTFTQTPPPTGSNITLDTSEGFPQLVGPNREALLAYVQPKAPADRQVLLECIPSATRKGVCDSYRTYLVEKEVPLTGESLTGADASLSQLNEPEVNVSFDAAGAREFELLTEKGTGRRMAIVLDDYVQSAPRINERIGGGRARITMGRSGGRPLDVWLADAQTLALALKAGALPAPVTTGEIRQVGASLGDELIRKGSLAATVGLLLVIVFMVIYYKLSGLIADIALALNGLLILAGLALFNATLTLPGIAAFALTLGVAVDANVLINERIREELSHGKTVRMAVEQGYDRAFWTIFDAHVTALIAGFILFFTGTGPVRGFATTMIIGLLASLFTSILVTRVFMNYLVHSRNAQTLSV</sequence>
<name>A0A084T1T4_9BACT</name>
<dbReference type="NCBIfam" id="TIGR00916">
    <property type="entry name" value="2A0604s01"/>
    <property type="match status" value="1"/>
</dbReference>
<keyword evidence="5 9" id="KW-0653">Protein transport</keyword>
<dbReference type="InterPro" id="IPR022813">
    <property type="entry name" value="SecD/SecF_arch_bac"/>
</dbReference>
<comment type="caution">
    <text evidence="13">The sequence shown here is derived from an EMBL/GenBank/DDBJ whole genome shotgun (WGS) entry which is preliminary data.</text>
</comment>
<dbReference type="Proteomes" id="UP000028547">
    <property type="component" value="Unassembled WGS sequence"/>
</dbReference>
<dbReference type="EMBL" id="JPMI01000005">
    <property type="protein sequence ID" value="KFA94669.1"/>
    <property type="molecule type" value="Genomic_DNA"/>
</dbReference>
<feature type="transmembrane region" description="Helical" evidence="9">
    <location>
        <begin position="552"/>
        <end position="576"/>
    </location>
</feature>
<protein>
    <recommendedName>
        <fullName evidence="9">Protein translocase subunit SecD</fullName>
    </recommendedName>
</protein>
<dbReference type="Pfam" id="PF22599">
    <property type="entry name" value="SecDF_P1_head"/>
    <property type="match status" value="1"/>
</dbReference>
<keyword evidence="4 9" id="KW-0812">Transmembrane</keyword>
<dbReference type="GO" id="GO:0006605">
    <property type="term" value="P:protein targeting"/>
    <property type="evidence" value="ECO:0007669"/>
    <property type="project" value="UniProtKB-UniRule"/>
</dbReference>
<evidence type="ECO:0000256" key="7">
    <source>
        <dbReference type="ARBA" id="ARBA00023010"/>
    </source>
</evidence>
<feature type="transmembrane region" description="Helical" evidence="9">
    <location>
        <begin position="479"/>
        <end position="499"/>
    </location>
</feature>
<evidence type="ECO:0000256" key="6">
    <source>
        <dbReference type="ARBA" id="ARBA00022989"/>
    </source>
</evidence>
<dbReference type="InterPro" id="IPR055344">
    <property type="entry name" value="SecD_SecF_C_bact"/>
</dbReference>
<dbReference type="GO" id="GO:0043952">
    <property type="term" value="P:protein transport by the Sec complex"/>
    <property type="evidence" value="ECO:0007669"/>
    <property type="project" value="UniProtKB-UniRule"/>
</dbReference>
<dbReference type="GO" id="GO:0065002">
    <property type="term" value="P:intracellular protein transmembrane transport"/>
    <property type="evidence" value="ECO:0007669"/>
    <property type="project" value="UniProtKB-UniRule"/>
</dbReference>
<keyword evidence="8 9" id="KW-0472">Membrane</keyword>
<dbReference type="PANTHER" id="PTHR30081">
    <property type="entry name" value="PROTEIN-EXPORT MEMBRANE PROTEIN SEC"/>
    <property type="match status" value="1"/>
</dbReference>
<dbReference type="InterPro" id="IPR022646">
    <property type="entry name" value="SecD/SecF_CS"/>
</dbReference>
<dbReference type="SUPFAM" id="SSF82866">
    <property type="entry name" value="Multidrug efflux transporter AcrB transmembrane domain"/>
    <property type="match status" value="1"/>
</dbReference>
<feature type="transmembrane region" description="Helical" evidence="9">
    <location>
        <begin position="429"/>
        <end position="448"/>
    </location>
</feature>
<comment type="function">
    <text evidence="9">Part of the Sec protein translocase complex. Interacts with the SecYEG preprotein conducting channel. SecDF uses the proton motive force (PMF) to complete protein translocation after the ATP-dependent function of SecA.</text>
</comment>
<evidence type="ECO:0000256" key="9">
    <source>
        <dbReference type="HAMAP-Rule" id="MF_01463"/>
    </source>
</evidence>
<feature type="domain" description="SecDF P1 head subdomain" evidence="12">
    <location>
        <begin position="295"/>
        <end position="407"/>
    </location>
</feature>
<evidence type="ECO:0000256" key="4">
    <source>
        <dbReference type="ARBA" id="ARBA00022692"/>
    </source>
</evidence>
<keyword evidence="3 9" id="KW-1003">Cell membrane</keyword>
<feature type="domain" description="Protein translocase subunit SecDF P1" evidence="11">
    <location>
        <begin position="167"/>
        <end position="226"/>
    </location>
</feature>
<dbReference type="GO" id="GO:0015450">
    <property type="term" value="F:protein-transporting ATPase activity"/>
    <property type="evidence" value="ECO:0007669"/>
    <property type="project" value="InterPro"/>
</dbReference>
<reference evidence="13 14" key="1">
    <citation type="submission" date="2014-07" db="EMBL/GenBank/DDBJ databases">
        <title>Draft Genome Sequence of Gephyronic Acid Producer, Cystobacter violaceus Strain Cb vi76.</title>
        <authorList>
            <person name="Stevens D.C."/>
            <person name="Young J."/>
            <person name="Carmichael R."/>
            <person name="Tan J."/>
            <person name="Taylor R.E."/>
        </authorList>
    </citation>
    <scope>NUCLEOTIDE SEQUENCE [LARGE SCALE GENOMIC DNA]</scope>
    <source>
        <strain evidence="13 14">Cb vi76</strain>
    </source>
</reference>
<keyword evidence="6 9" id="KW-1133">Transmembrane helix</keyword>
<keyword evidence="2 9" id="KW-0813">Transport</keyword>
<evidence type="ECO:0000259" key="10">
    <source>
        <dbReference type="Pfam" id="PF02355"/>
    </source>
</evidence>
<feature type="transmembrane region" description="Helical" evidence="9">
    <location>
        <begin position="524"/>
        <end position="546"/>
    </location>
</feature>
<evidence type="ECO:0000259" key="12">
    <source>
        <dbReference type="Pfam" id="PF22599"/>
    </source>
</evidence>
<dbReference type="InterPro" id="IPR048631">
    <property type="entry name" value="SecD_1st"/>
</dbReference>
<feature type="transmembrane region" description="Helical" evidence="9">
    <location>
        <begin position="453"/>
        <end position="473"/>
    </location>
</feature>
<dbReference type="Pfam" id="PF21760">
    <property type="entry name" value="SecD_1st"/>
    <property type="match status" value="1"/>
</dbReference>
<dbReference type="PANTHER" id="PTHR30081:SF1">
    <property type="entry name" value="PROTEIN TRANSLOCASE SUBUNIT SECD"/>
    <property type="match status" value="1"/>
</dbReference>
<dbReference type="GO" id="GO:0005886">
    <property type="term" value="C:plasma membrane"/>
    <property type="evidence" value="ECO:0007669"/>
    <property type="project" value="UniProtKB-SubCell"/>
</dbReference>
<keyword evidence="7 9" id="KW-0811">Translocation</keyword>
<evidence type="ECO:0000256" key="8">
    <source>
        <dbReference type="ARBA" id="ARBA00023136"/>
    </source>
</evidence>
<comment type="subunit">
    <text evidence="9">Forms a complex with SecF. Part of the essential Sec protein translocation apparatus which comprises SecA, SecYEG and auxiliary proteins SecDF. Other proteins may also be involved.</text>
</comment>